<protein>
    <submittedName>
        <fullName evidence="2">Uncharacterized protein</fullName>
    </submittedName>
</protein>
<feature type="compositionally biased region" description="Basic and acidic residues" evidence="1">
    <location>
        <begin position="170"/>
        <end position="180"/>
    </location>
</feature>
<keyword evidence="3" id="KW-1185">Reference proteome</keyword>
<dbReference type="AlphaFoldDB" id="A0A409Y0E2"/>
<evidence type="ECO:0000313" key="3">
    <source>
        <dbReference type="Proteomes" id="UP000284706"/>
    </source>
</evidence>
<feature type="compositionally biased region" description="Polar residues" evidence="1">
    <location>
        <begin position="181"/>
        <end position="200"/>
    </location>
</feature>
<dbReference type="Proteomes" id="UP000284706">
    <property type="component" value="Unassembled WGS sequence"/>
</dbReference>
<accession>A0A409Y0E2</accession>
<feature type="compositionally biased region" description="Polar residues" evidence="1">
    <location>
        <begin position="132"/>
        <end position="168"/>
    </location>
</feature>
<feature type="region of interest" description="Disordered" evidence="1">
    <location>
        <begin position="132"/>
        <end position="207"/>
    </location>
</feature>
<dbReference type="EMBL" id="NHYE01001364">
    <property type="protein sequence ID" value="PPQ96498.1"/>
    <property type="molecule type" value="Genomic_DNA"/>
</dbReference>
<reference evidence="2 3" key="1">
    <citation type="journal article" date="2018" name="Evol. Lett.">
        <title>Horizontal gene cluster transfer increased hallucinogenic mushroom diversity.</title>
        <authorList>
            <person name="Reynolds H.T."/>
            <person name="Vijayakumar V."/>
            <person name="Gluck-Thaler E."/>
            <person name="Korotkin H.B."/>
            <person name="Matheny P.B."/>
            <person name="Slot J.C."/>
        </authorList>
    </citation>
    <scope>NUCLEOTIDE SEQUENCE [LARGE SCALE GENOMIC DNA]</scope>
    <source>
        <strain evidence="2 3">SRW20</strain>
    </source>
</reference>
<dbReference type="OrthoDB" id="3069167at2759"/>
<evidence type="ECO:0000256" key="1">
    <source>
        <dbReference type="SAM" id="MobiDB-lite"/>
    </source>
</evidence>
<comment type="caution">
    <text evidence="2">The sequence shown here is derived from an EMBL/GenBank/DDBJ whole genome shotgun (WGS) entry which is preliminary data.</text>
</comment>
<dbReference type="InParanoid" id="A0A409Y0E2"/>
<evidence type="ECO:0000313" key="2">
    <source>
        <dbReference type="EMBL" id="PPQ96498.1"/>
    </source>
</evidence>
<proteinExistence type="predicted"/>
<organism evidence="2 3">
    <name type="scientific">Gymnopilus dilepis</name>
    <dbReference type="NCBI Taxonomy" id="231916"/>
    <lineage>
        <taxon>Eukaryota</taxon>
        <taxon>Fungi</taxon>
        <taxon>Dikarya</taxon>
        <taxon>Basidiomycota</taxon>
        <taxon>Agaricomycotina</taxon>
        <taxon>Agaricomycetes</taxon>
        <taxon>Agaricomycetidae</taxon>
        <taxon>Agaricales</taxon>
        <taxon>Agaricineae</taxon>
        <taxon>Hymenogastraceae</taxon>
        <taxon>Gymnopilus</taxon>
    </lineage>
</organism>
<gene>
    <name evidence="2" type="ORF">CVT26_010480</name>
</gene>
<feature type="region of interest" description="Disordered" evidence="1">
    <location>
        <begin position="406"/>
        <end position="440"/>
    </location>
</feature>
<sequence length="468" mass="51098">MPRNTKVKSRPKIYFRASGTSGKHSDLSTTYSIVRPNTEPGLHTSPVLASVSRSTDDINLQHPAALRPAFLAGSGVPSVFLSTPGKYPVAASSTDFHTATGDSCRHAPIIGSSSGPFHALQSKALHLARSYLQDSPTSADRPASTNPIGTASPNGRLQSKSQAPSVTSAREAEGRGHEIYDQSSSSSATNETEVSFTGRLSSEKEDQLSQGFTDLDCALQKIKSLTGMSERQILKRWKPTDPKDLNFWNIYQKYFQTRKDEELSRIGGEHMPMVLNKGNPPMAVIRASYNAFKHAEPRYKSILENFRRIQQIDDSNSSLNSRQRDFVKFVTAMKRLTDSASNINGFEAAFCAVGSVIQQDQSLSATYCSPMGSNFFSDRLRLSNDELEGHLKAHVYDITSRTTLSKTNSAELGPGDVAVEPQSTGDAKEPDQSSGRKRRLAATLKDKISDLISSGDSDSTCFTELIFP</sequence>
<name>A0A409Y0E2_9AGAR</name>